<evidence type="ECO:0000256" key="1">
    <source>
        <dbReference type="SAM" id="MobiDB-lite"/>
    </source>
</evidence>
<gene>
    <name evidence="2" type="ORF">L1049_002708</name>
</gene>
<feature type="region of interest" description="Disordered" evidence="1">
    <location>
        <begin position="70"/>
        <end position="98"/>
    </location>
</feature>
<dbReference type="EMBL" id="JBBPBK010000013">
    <property type="protein sequence ID" value="KAK9272337.1"/>
    <property type="molecule type" value="Genomic_DNA"/>
</dbReference>
<dbReference type="Proteomes" id="UP001415857">
    <property type="component" value="Unassembled WGS sequence"/>
</dbReference>
<name>A0AAP0R6X8_LIQFO</name>
<feature type="compositionally biased region" description="Polar residues" evidence="1">
    <location>
        <begin position="88"/>
        <end position="98"/>
    </location>
</feature>
<protein>
    <submittedName>
        <fullName evidence="2">Uncharacterized protein</fullName>
    </submittedName>
</protein>
<keyword evidence="3" id="KW-1185">Reference proteome</keyword>
<comment type="caution">
    <text evidence="2">The sequence shown here is derived from an EMBL/GenBank/DDBJ whole genome shotgun (WGS) entry which is preliminary data.</text>
</comment>
<organism evidence="2 3">
    <name type="scientific">Liquidambar formosana</name>
    <name type="common">Formosan gum</name>
    <dbReference type="NCBI Taxonomy" id="63359"/>
    <lineage>
        <taxon>Eukaryota</taxon>
        <taxon>Viridiplantae</taxon>
        <taxon>Streptophyta</taxon>
        <taxon>Embryophyta</taxon>
        <taxon>Tracheophyta</taxon>
        <taxon>Spermatophyta</taxon>
        <taxon>Magnoliopsida</taxon>
        <taxon>eudicotyledons</taxon>
        <taxon>Gunneridae</taxon>
        <taxon>Pentapetalae</taxon>
        <taxon>Saxifragales</taxon>
        <taxon>Altingiaceae</taxon>
        <taxon>Liquidambar</taxon>
    </lineage>
</organism>
<accession>A0AAP0R6X8</accession>
<reference evidence="2 3" key="1">
    <citation type="journal article" date="2024" name="Plant J.">
        <title>Genome sequences and population genomics reveal climatic adaptation and genomic divergence between two closely related sweetgum species.</title>
        <authorList>
            <person name="Xu W.Q."/>
            <person name="Ren C.Q."/>
            <person name="Zhang X.Y."/>
            <person name="Comes H.P."/>
            <person name="Liu X.H."/>
            <person name="Li Y.G."/>
            <person name="Kettle C.J."/>
            <person name="Jalonen R."/>
            <person name="Gaisberger H."/>
            <person name="Ma Y.Z."/>
            <person name="Qiu Y.X."/>
        </authorList>
    </citation>
    <scope>NUCLEOTIDE SEQUENCE [LARGE SCALE GENOMIC DNA]</scope>
    <source>
        <strain evidence="2">Hangzhou</strain>
    </source>
</reference>
<evidence type="ECO:0000313" key="2">
    <source>
        <dbReference type="EMBL" id="KAK9272337.1"/>
    </source>
</evidence>
<sequence length="155" mass="17134">MAGEGRKRLEKIIIGWGRVIGGWRRIPEGCGWSNDGWLHHGQQYPSYSGASGSVWKKVRQELHKYGGGLLEMEGRDSSSAPSDLKQGGVSSKTTTDTVVASNLSVPHMDVYHMGVGVPSQRTSGVTQRLSQRPLQKWKGPDKISRIYGDWIDDIE</sequence>
<dbReference type="AlphaFoldDB" id="A0AAP0R6X8"/>
<evidence type="ECO:0000313" key="3">
    <source>
        <dbReference type="Proteomes" id="UP001415857"/>
    </source>
</evidence>
<proteinExistence type="predicted"/>